<dbReference type="SUPFAM" id="SSF56524">
    <property type="entry name" value="Oxidoreductase molybdopterin-binding domain"/>
    <property type="match status" value="1"/>
</dbReference>
<dbReference type="RefSeq" id="WP_380124366.1">
    <property type="nucleotide sequence ID" value="NZ_JBHSIU010000066.1"/>
</dbReference>
<evidence type="ECO:0000259" key="2">
    <source>
        <dbReference type="Pfam" id="PF00174"/>
    </source>
</evidence>
<reference evidence="4" key="1">
    <citation type="journal article" date="2019" name="Int. J. Syst. Evol. Microbiol.">
        <title>The Global Catalogue of Microorganisms (GCM) 10K type strain sequencing project: providing services to taxonomists for standard genome sequencing and annotation.</title>
        <authorList>
            <consortium name="The Broad Institute Genomics Platform"/>
            <consortium name="The Broad Institute Genome Sequencing Center for Infectious Disease"/>
            <person name="Wu L."/>
            <person name="Ma J."/>
        </authorList>
    </citation>
    <scope>NUCLEOTIDE SEQUENCE [LARGE SCALE GENOMIC DNA]</scope>
    <source>
        <strain evidence="4">CGMCC 4.7152</strain>
    </source>
</reference>
<feature type="transmembrane region" description="Helical" evidence="1">
    <location>
        <begin position="47"/>
        <end position="65"/>
    </location>
</feature>
<keyword evidence="1" id="KW-0812">Transmembrane</keyword>
<evidence type="ECO:0000313" key="4">
    <source>
        <dbReference type="Proteomes" id="UP001595912"/>
    </source>
</evidence>
<evidence type="ECO:0000256" key="1">
    <source>
        <dbReference type="SAM" id="Phobius"/>
    </source>
</evidence>
<dbReference type="PANTHER" id="PTHR43032:SF2">
    <property type="entry name" value="BLL0505 PROTEIN"/>
    <property type="match status" value="1"/>
</dbReference>
<gene>
    <name evidence="3" type="ORF">ACFPIJ_42340</name>
</gene>
<comment type="caution">
    <text evidence="3">The sequence shown here is derived from an EMBL/GenBank/DDBJ whole genome shotgun (WGS) entry which is preliminary data.</text>
</comment>
<proteinExistence type="predicted"/>
<name>A0ABV9W8V7_9ACTN</name>
<dbReference type="InterPro" id="IPR036374">
    <property type="entry name" value="OxRdtase_Mopterin-bd_sf"/>
</dbReference>
<accession>A0ABV9W8V7</accession>
<dbReference type="EMBL" id="JBHSIU010000066">
    <property type="protein sequence ID" value="MFC5004454.1"/>
    <property type="molecule type" value="Genomic_DNA"/>
</dbReference>
<keyword evidence="4" id="KW-1185">Reference proteome</keyword>
<feature type="domain" description="Oxidoreductase molybdopterin-binding" evidence="2">
    <location>
        <begin position="194"/>
        <end position="326"/>
    </location>
</feature>
<sequence length="336" mass="36461">MGVRFRNRQGGRRVDLALGLLLLAGVLTGLGANTIGVDWPLDLIQLHAAGALAILLLSPWKYVVIRRGLRRPGRRTVVKWLSIALAVLVLITVASGLIHSTGHLEHVGPLALMQIHVGAAVTALAVLVAHFGTHVVRPRRADVDRRAVLRLAALGAGAAAATAVWDEGPGDGRRFSGSVRKPDLLITAWLDDRIQRIDPARWTLRVGPATFDLAAVQDLPHERFTAVLDCTSGWYSEQEWDGVRLSALLAAAGVPGDGWRSVETRSATGYSRWFGASTLNDVWLVTGVAGRPLSYGHGFPARIVAPGRRGFWWVKWVTSIQPSRRPPWAQSVFPLT</sequence>
<dbReference type="PANTHER" id="PTHR43032">
    <property type="entry name" value="PROTEIN-METHIONINE-SULFOXIDE REDUCTASE"/>
    <property type="match status" value="1"/>
</dbReference>
<dbReference type="Pfam" id="PF00174">
    <property type="entry name" value="Oxidored_molyb"/>
    <property type="match status" value="1"/>
</dbReference>
<dbReference type="Gene3D" id="3.90.420.10">
    <property type="entry name" value="Oxidoreductase, molybdopterin-binding domain"/>
    <property type="match status" value="1"/>
</dbReference>
<feature type="transmembrane region" description="Helical" evidence="1">
    <location>
        <begin position="110"/>
        <end position="135"/>
    </location>
</feature>
<dbReference type="InterPro" id="IPR000572">
    <property type="entry name" value="OxRdtase_Mopterin-bd_dom"/>
</dbReference>
<keyword evidence="1" id="KW-0472">Membrane</keyword>
<feature type="transmembrane region" description="Helical" evidence="1">
    <location>
        <begin position="147"/>
        <end position="165"/>
    </location>
</feature>
<feature type="transmembrane region" description="Helical" evidence="1">
    <location>
        <begin position="77"/>
        <end position="98"/>
    </location>
</feature>
<organism evidence="3 4">
    <name type="scientific">Dactylosporangium cerinum</name>
    <dbReference type="NCBI Taxonomy" id="1434730"/>
    <lineage>
        <taxon>Bacteria</taxon>
        <taxon>Bacillati</taxon>
        <taxon>Actinomycetota</taxon>
        <taxon>Actinomycetes</taxon>
        <taxon>Micromonosporales</taxon>
        <taxon>Micromonosporaceae</taxon>
        <taxon>Dactylosporangium</taxon>
    </lineage>
</organism>
<dbReference type="Proteomes" id="UP001595912">
    <property type="component" value="Unassembled WGS sequence"/>
</dbReference>
<protein>
    <submittedName>
        <fullName evidence="3">Molybdopterin-dependent oxidoreductase</fullName>
    </submittedName>
</protein>
<keyword evidence="1" id="KW-1133">Transmembrane helix</keyword>
<evidence type="ECO:0000313" key="3">
    <source>
        <dbReference type="EMBL" id="MFC5004454.1"/>
    </source>
</evidence>